<dbReference type="RefSeq" id="WP_091801485.1">
    <property type="nucleotide sequence ID" value="NZ_FMZE01000003.1"/>
</dbReference>
<dbReference type="EMBL" id="FMZE01000003">
    <property type="protein sequence ID" value="SDC69412.1"/>
    <property type="molecule type" value="Genomic_DNA"/>
</dbReference>
<dbReference type="AlphaFoldDB" id="A0A222VIY9"/>
<organism evidence="1 2">
    <name type="scientific">Prauserella marina</name>
    <dbReference type="NCBI Taxonomy" id="530584"/>
    <lineage>
        <taxon>Bacteria</taxon>
        <taxon>Bacillati</taxon>
        <taxon>Actinomycetota</taxon>
        <taxon>Actinomycetes</taxon>
        <taxon>Pseudonocardiales</taxon>
        <taxon>Pseudonocardiaceae</taxon>
        <taxon>Prauserella</taxon>
    </lineage>
</organism>
<evidence type="ECO:0000313" key="1">
    <source>
        <dbReference type="EMBL" id="SDC69412.1"/>
    </source>
</evidence>
<sequence>MGTVYCGPFAEAVGYHDHEGYSARILPDGTETAIWTYETREFVGYRAHCECGWRGRHRYAATDEGEQLADEEWDRDHLRPLIDAEAQRYTVPASRLLDFTRELRESLTTTDDEQGRPMLTAHCQGVLHAAEQLERFLDDLAQNGGEL</sequence>
<dbReference type="Proteomes" id="UP000199494">
    <property type="component" value="Unassembled WGS sequence"/>
</dbReference>
<evidence type="ECO:0000313" key="2">
    <source>
        <dbReference type="Proteomes" id="UP000199494"/>
    </source>
</evidence>
<dbReference type="KEGG" id="pmad:BAY61_01360"/>
<dbReference type="OrthoDB" id="9812570at2"/>
<protein>
    <submittedName>
        <fullName evidence="1">Uncharacterized protein</fullName>
    </submittedName>
</protein>
<proteinExistence type="predicted"/>
<accession>A0A222VIY9</accession>
<name>A0A222VIY9_9PSEU</name>
<gene>
    <name evidence="1" type="ORF">SAMN05421630_103225</name>
</gene>
<reference evidence="1 2" key="1">
    <citation type="submission" date="2016-10" db="EMBL/GenBank/DDBJ databases">
        <authorList>
            <person name="de Groot N.N."/>
        </authorList>
    </citation>
    <scope>NUCLEOTIDE SEQUENCE [LARGE SCALE GENOMIC DNA]</scope>
    <source>
        <strain evidence="1 2">CGMCC 4.5506</strain>
    </source>
</reference>
<keyword evidence="2" id="KW-1185">Reference proteome</keyword>
<dbReference type="STRING" id="530584.SAMN05421630_103225"/>